<dbReference type="GO" id="GO:0007059">
    <property type="term" value="P:chromosome segregation"/>
    <property type="evidence" value="ECO:0000318"/>
    <property type="project" value="GO_Central"/>
</dbReference>
<protein>
    <submittedName>
        <fullName evidence="6">Centrosomin-like protein</fullName>
    </submittedName>
</protein>
<feature type="region of interest" description="Disordered" evidence="4">
    <location>
        <begin position="681"/>
        <end position="721"/>
    </location>
</feature>
<dbReference type="InParanoid" id="E9HMB9"/>
<organism evidence="6 7">
    <name type="scientific">Daphnia pulex</name>
    <name type="common">Water flea</name>
    <dbReference type="NCBI Taxonomy" id="6669"/>
    <lineage>
        <taxon>Eukaryota</taxon>
        <taxon>Metazoa</taxon>
        <taxon>Ecdysozoa</taxon>
        <taxon>Arthropoda</taxon>
        <taxon>Crustacea</taxon>
        <taxon>Branchiopoda</taxon>
        <taxon>Diplostraca</taxon>
        <taxon>Cladocera</taxon>
        <taxon>Anomopoda</taxon>
        <taxon>Daphniidae</taxon>
        <taxon>Daphnia</taxon>
    </lineage>
</organism>
<evidence type="ECO:0000313" key="6">
    <source>
        <dbReference type="EMBL" id="EFX67115.1"/>
    </source>
</evidence>
<feature type="compositionally biased region" description="Polar residues" evidence="4">
    <location>
        <begin position="849"/>
        <end position="862"/>
    </location>
</feature>
<dbReference type="FunCoup" id="E9HMB9">
    <property type="interactions" value="87"/>
</dbReference>
<dbReference type="GO" id="GO:0005737">
    <property type="term" value="C:cytoplasm"/>
    <property type="evidence" value="ECO:0007669"/>
    <property type="project" value="UniProtKB-SubCell"/>
</dbReference>
<feature type="coiled-coil region" evidence="3">
    <location>
        <begin position="1140"/>
        <end position="1206"/>
    </location>
</feature>
<feature type="region of interest" description="Disordered" evidence="4">
    <location>
        <begin position="924"/>
        <end position="947"/>
    </location>
</feature>
<comment type="subcellular location">
    <subcellularLocation>
        <location evidence="1">Cytoplasm</location>
    </subcellularLocation>
</comment>
<feature type="coiled-coil region" evidence="3">
    <location>
        <begin position="512"/>
        <end position="641"/>
    </location>
</feature>
<keyword evidence="2" id="KW-0963">Cytoplasm</keyword>
<dbReference type="PANTHER" id="PTHR46930">
    <property type="entry name" value="CDK5 REGULATORY SUBUNIT-ASSOCIATED PROTEIN 2"/>
    <property type="match status" value="1"/>
</dbReference>
<dbReference type="STRING" id="6669.E9HMB9"/>
<proteinExistence type="predicted"/>
<evidence type="ECO:0000256" key="1">
    <source>
        <dbReference type="ARBA" id="ARBA00004496"/>
    </source>
</evidence>
<dbReference type="GO" id="GO:0090266">
    <property type="term" value="P:regulation of mitotic cell cycle spindle assembly checkpoint"/>
    <property type="evidence" value="ECO:0000318"/>
    <property type="project" value="GO_Central"/>
</dbReference>
<feature type="region of interest" description="Disordered" evidence="4">
    <location>
        <begin position="1278"/>
        <end position="1302"/>
    </location>
</feature>
<dbReference type="GO" id="GO:0008017">
    <property type="term" value="F:microtubule binding"/>
    <property type="evidence" value="ECO:0000318"/>
    <property type="project" value="GO_Central"/>
</dbReference>
<dbReference type="InterPro" id="IPR012943">
    <property type="entry name" value="Cnn_1N"/>
</dbReference>
<dbReference type="GO" id="GO:0007099">
    <property type="term" value="P:centriole replication"/>
    <property type="evidence" value="ECO:0000318"/>
    <property type="project" value="GO_Central"/>
</dbReference>
<sequence>MDNLSVSIDPSQLQVSLEQTQGAPPTPQANRQSSGKSSPLRGRCVKEYEEQLQQLQHENFNLKLRVFLLEERVGKALGRTDAADIIKNNIELKVENETLKKSLAEKCQLLAQASGAIEELENQQRASLASHQAEQRSLQQQLQHLQKELAEAEEARVNGRMSLMPDESNDLYAQAFGSFLLNPNQPTCNYSDHHSKKEMDELQAKVDQLVSEATARVEEMEKLSSEVSQSQGQLKEFQQRVQALENDITQMENNRVEKDLKIANLTSLLDNQTRESKIRHPAVEKDKIIEEKQHQLEQQNKILVEIQITLDEKQKQIAELEGSLNDKKKKVVELEKSLSKAGRTLQGFVTDLQKKEKELEHLKVEGRKKDKRVKDLTAELKEAQELFNKTKWETEVSGKEDNIKAMAEEENERLWAELEEKKKLLIAAEQQKARLQLDADQLASLRLEVGQKEQAVAEAETQIATLKRQMMDLQQEMNSRAAIPSSHRSELRSRHSLDSTEQQQPTALAAQLAAYVRERQDLTETVQSLKNQLLAYQNGNGETTEAASWKLRYEESQEKAERMDKELQRLKAEIRSWKKQAETSCNGSMRAGDHEVRSYKKELTALRQRLADSTNACDLLRTRLEEMADFLEEILSMSQQELLNLSNWSAASKRRQALQHSILQSRELSRTLSQSLMIGVDPDDQQQHSSSSLSTTSSNWSSHSNEQQLKMSREKSVDSLPPPCLDTEEIGCQVQLELSAANEPSHKMLVDQLRETVKELEDQVKQRDEEIARMKITNNTVANNKSMQTDRLSLATQPQNKNLLISSTPYHRPPVGQSGPTFLSPVAMTRGKTQPTAFSGELFPPEPTDSINFSAKESTSPQKAPLQPRDVGLSESEAWSEPDRTVSFARIGLPVQHQIEINSIAALLSNKKPIAHSNAGLLTTVDSSDSSKRTARRSRSDPCEVKRTGNRLRSLEQENSKLRLQLAELVNCLRSTYDIQFSKDESVLLEDSQDKEESINASERRNSIDDLAGAGDLTTAQYIIDALKNRLLKMKEVIKRRESRLREAKDLNTQLEFKVREKYYRECEIQLQLKEVQERLGDKNREVELLEARWIEAQSQWMSTTAAKDRQAAELRSALDARETELRTALMKAQLWETSYNDGQKTMRQVEGELKSQQERLIQSMSLLEQQVRVLKEDLESVREDRSRLQKELEMFREQAANAELSQNSPILHAALQSTLRRRSSQGIQRQASQMSDYVSDQAVSEDQAPNLVIQVERVYVALLNYVPIKSILLRQAGKNNESNTSSANASRPSALHLSPDLGIDSDPGRFSSLEHSAVEHKDAHGFNSWATNKVSPKPKEAVLHKDGLSPDVLNSSSCVNCNRWENKYIKAKQTLAATLEKLQAANVRKEKVDRALNKELGKTHNILCQARGLFEQANHAGN</sequence>
<dbReference type="PANTHER" id="PTHR46930:SF1">
    <property type="entry name" value="CDK5 REGULATORY SUBUNIT-ASSOCIATED PROTEIN 2"/>
    <property type="match status" value="1"/>
</dbReference>
<accession>E9HMB9</accession>
<dbReference type="GO" id="GO:0035371">
    <property type="term" value="C:microtubule plus-end"/>
    <property type="evidence" value="ECO:0000318"/>
    <property type="project" value="GO_Central"/>
</dbReference>
<dbReference type="KEGG" id="dpx:DAPPUDRAFT_299673"/>
<feature type="domain" description="Centrosomin N-terminal motif 1" evidence="5">
    <location>
        <begin position="45"/>
        <end position="118"/>
    </location>
</feature>
<dbReference type="GO" id="GO:0043015">
    <property type="term" value="F:gamma-tubulin binding"/>
    <property type="evidence" value="ECO:0000318"/>
    <property type="project" value="GO_Central"/>
</dbReference>
<dbReference type="InterPro" id="IPR042791">
    <property type="entry name" value="CDK5RAP2"/>
</dbReference>
<dbReference type="Proteomes" id="UP000000305">
    <property type="component" value="Unassembled WGS sequence"/>
</dbReference>
<feature type="region of interest" description="Disordered" evidence="4">
    <location>
        <begin position="840"/>
        <end position="869"/>
    </location>
</feature>
<evidence type="ECO:0000256" key="2">
    <source>
        <dbReference type="ARBA" id="ARBA00022490"/>
    </source>
</evidence>
<evidence type="ECO:0000256" key="3">
    <source>
        <dbReference type="SAM" id="Coils"/>
    </source>
</evidence>
<reference evidence="6 7" key="1">
    <citation type="journal article" date="2011" name="Science">
        <title>The ecoresponsive genome of Daphnia pulex.</title>
        <authorList>
            <person name="Colbourne J.K."/>
            <person name="Pfrender M.E."/>
            <person name="Gilbert D."/>
            <person name="Thomas W.K."/>
            <person name="Tucker A."/>
            <person name="Oakley T.H."/>
            <person name="Tokishita S."/>
            <person name="Aerts A."/>
            <person name="Arnold G.J."/>
            <person name="Basu M.K."/>
            <person name="Bauer D.J."/>
            <person name="Caceres C.E."/>
            <person name="Carmel L."/>
            <person name="Casola C."/>
            <person name="Choi J.H."/>
            <person name="Detter J.C."/>
            <person name="Dong Q."/>
            <person name="Dusheyko S."/>
            <person name="Eads B.D."/>
            <person name="Frohlich T."/>
            <person name="Geiler-Samerotte K.A."/>
            <person name="Gerlach D."/>
            <person name="Hatcher P."/>
            <person name="Jogdeo S."/>
            <person name="Krijgsveld J."/>
            <person name="Kriventseva E.V."/>
            <person name="Kultz D."/>
            <person name="Laforsch C."/>
            <person name="Lindquist E."/>
            <person name="Lopez J."/>
            <person name="Manak J.R."/>
            <person name="Muller J."/>
            <person name="Pangilinan J."/>
            <person name="Patwardhan R.P."/>
            <person name="Pitluck S."/>
            <person name="Pritham E.J."/>
            <person name="Rechtsteiner A."/>
            <person name="Rho M."/>
            <person name="Rogozin I.B."/>
            <person name="Sakarya O."/>
            <person name="Salamov A."/>
            <person name="Schaack S."/>
            <person name="Shapiro H."/>
            <person name="Shiga Y."/>
            <person name="Skalitzky C."/>
            <person name="Smith Z."/>
            <person name="Souvorov A."/>
            <person name="Sung W."/>
            <person name="Tang Z."/>
            <person name="Tsuchiya D."/>
            <person name="Tu H."/>
            <person name="Vos H."/>
            <person name="Wang M."/>
            <person name="Wolf Y.I."/>
            <person name="Yamagata H."/>
            <person name="Yamada T."/>
            <person name="Ye Y."/>
            <person name="Shaw J.R."/>
            <person name="Andrews J."/>
            <person name="Crease T.J."/>
            <person name="Tang H."/>
            <person name="Lucas S.M."/>
            <person name="Robertson H.M."/>
            <person name="Bork P."/>
            <person name="Koonin E.V."/>
            <person name="Zdobnov E.M."/>
            <person name="Grigoriev I.V."/>
            <person name="Lynch M."/>
            <person name="Boore J.L."/>
        </authorList>
    </citation>
    <scope>NUCLEOTIDE SEQUENCE [LARGE SCALE GENOMIC DNA]</scope>
</reference>
<feature type="coiled-coil region" evidence="3">
    <location>
        <begin position="289"/>
        <end position="393"/>
    </location>
</feature>
<dbReference type="OrthoDB" id="10255000at2759"/>
<keyword evidence="7" id="KW-1185">Reference proteome</keyword>
<feature type="region of interest" description="Disordered" evidence="4">
    <location>
        <begin position="478"/>
        <end position="504"/>
    </location>
</feature>
<keyword evidence="3" id="KW-0175">Coiled coil</keyword>
<feature type="compositionally biased region" description="Basic and acidic residues" evidence="4">
    <location>
        <begin position="487"/>
        <end position="498"/>
    </location>
</feature>
<name>E9HMB9_DAPPU</name>
<dbReference type="GO" id="GO:0001578">
    <property type="term" value="P:microtubule bundle formation"/>
    <property type="evidence" value="ECO:0000318"/>
    <property type="project" value="GO_Central"/>
</dbReference>
<gene>
    <name evidence="6" type="ORF">DAPPUDRAFT_299673</name>
</gene>
<evidence type="ECO:0000259" key="5">
    <source>
        <dbReference type="Pfam" id="PF07989"/>
    </source>
</evidence>
<dbReference type="GO" id="GO:0000132">
    <property type="term" value="P:establishment of mitotic spindle orientation"/>
    <property type="evidence" value="ECO:0000318"/>
    <property type="project" value="GO_Central"/>
</dbReference>
<evidence type="ECO:0000256" key="4">
    <source>
        <dbReference type="SAM" id="MobiDB-lite"/>
    </source>
</evidence>
<feature type="coiled-coil region" evidence="3">
    <location>
        <begin position="750"/>
        <end position="777"/>
    </location>
</feature>
<dbReference type="GO" id="GO:0097431">
    <property type="term" value="C:mitotic spindle pole"/>
    <property type="evidence" value="ECO:0000318"/>
    <property type="project" value="GO_Central"/>
</dbReference>
<dbReference type="GO" id="GO:0046600">
    <property type="term" value="P:negative regulation of centriole replication"/>
    <property type="evidence" value="ECO:0000318"/>
    <property type="project" value="GO_Central"/>
</dbReference>
<feature type="coiled-coil region" evidence="3">
    <location>
        <begin position="220"/>
        <end position="261"/>
    </location>
</feature>
<evidence type="ECO:0000313" key="7">
    <source>
        <dbReference type="Proteomes" id="UP000000305"/>
    </source>
</evidence>
<feature type="coiled-coil region" evidence="3">
    <location>
        <begin position="103"/>
        <end position="162"/>
    </location>
</feature>
<dbReference type="EMBL" id="GL732685">
    <property type="protein sequence ID" value="EFX67115.1"/>
    <property type="molecule type" value="Genomic_DNA"/>
</dbReference>
<dbReference type="Pfam" id="PF07989">
    <property type="entry name" value="Cnn_1N"/>
    <property type="match status" value="1"/>
</dbReference>
<feature type="compositionally biased region" description="Basic and acidic residues" evidence="4">
    <location>
        <begin position="938"/>
        <end position="947"/>
    </location>
</feature>
<feature type="compositionally biased region" description="Polar residues" evidence="4">
    <location>
        <begin position="1"/>
        <end position="37"/>
    </location>
</feature>
<dbReference type="HOGENOM" id="CLU_252955_0_0_1"/>
<dbReference type="eggNOG" id="ENOG502QTI7">
    <property type="taxonomic scope" value="Eukaryota"/>
</dbReference>
<feature type="region of interest" description="Disordered" evidence="4">
    <location>
        <begin position="1"/>
        <end position="41"/>
    </location>
</feature>
<dbReference type="GO" id="GO:0000242">
    <property type="term" value="C:pericentriolar material"/>
    <property type="evidence" value="ECO:0000318"/>
    <property type="project" value="GO_Central"/>
</dbReference>
<feature type="compositionally biased region" description="Low complexity" evidence="4">
    <location>
        <begin position="687"/>
        <end position="708"/>
    </location>
</feature>
<feature type="coiled-coil region" evidence="3">
    <location>
        <begin position="418"/>
        <end position="476"/>
    </location>
</feature>
<dbReference type="Gene3D" id="1.10.287.1490">
    <property type="match status" value="1"/>
</dbReference>
<feature type="compositionally biased region" description="Low complexity" evidence="4">
    <location>
        <begin position="1280"/>
        <end position="1291"/>
    </location>
</feature>